<evidence type="ECO:0000313" key="2">
    <source>
        <dbReference type="Proteomes" id="UP000509414"/>
    </source>
</evidence>
<reference evidence="1 2" key="1">
    <citation type="submission" date="2020-02" db="EMBL/GenBank/DDBJ databases">
        <title>Complete genome sequence of the novel Campylobacter species Candidatus Campylobacter infans.</title>
        <authorList>
            <person name="Duim B."/>
            <person name="Zomer A."/>
            <person name="van der Graaf L."/>
            <person name="Wagenaar J."/>
        </authorList>
    </citation>
    <scope>NUCLEOTIDE SEQUENCE [LARGE SCALE GENOMIC DNA]</scope>
    <source>
        <strain evidence="1 2">19S00001</strain>
    </source>
</reference>
<name>A0A7H9CGR1_9BACT</name>
<dbReference type="Proteomes" id="UP000509414">
    <property type="component" value="Chromosome"/>
</dbReference>
<proteinExistence type="predicted"/>
<dbReference type="KEGG" id="cinf:CINF_0284"/>
<gene>
    <name evidence="1" type="ORF">CINF_0284</name>
</gene>
<accession>A0A7H9CGR1</accession>
<dbReference type="AlphaFoldDB" id="A0A7H9CGR1"/>
<dbReference type="EMBL" id="CP049075">
    <property type="protein sequence ID" value="QLI04831.1"/>
    <property type="molecule type" value="Genomic_DNA"/>
</dbReference>
<protein>
    <submittedName>
        <fullName evidence="1">Uncharacterized protein</fullName>
    </submittedName>
</protein>
<sequence>MQRALNYEKYFNMTKEQLRASLARATQKEKSKMAEFFIDILGVDKSLNDKSLNGEILNNKSLNNNSLNGEILNDDDKIYTLDEAPAIKRADALFAKLPKKEQERIKAEVRAQMGLK</sequence>
<dbReference type="RefSeq" id="WP_179975477.1">
    <property type="nucleotide sequence ID" value="NZ_CP049075.1"/>
</dbReference>
<keyword evidence="2" id="KW-1185">Reference proteome</keyword>
<evidence type="ECO:0000313" key="1">
    <source>
        <dbReference type="EMBL" id="QLI04831.1"/>
    </source>
</evidence>
<organism evidence="1 2">
    <name type="scientific">Candidatus Campylobacter infans</name>
    <dbReference type="NCBI Taxonomy" id="2561898"/>
    <lineage>
        <taxon>Bacteria</taxon>
        <taxon>Pseudomonadati</taxon>
        <taxon>Campylobacterota</taxon>
        <taxon>Epsilonproteobacteria</taxon>
        <taxon>Campylobacterales</taxon>
        <taxon>Campylobacteraceae</taxon>
        <taxon>Campylobacter</taxon>
    </lineage>
</organism>